<dbReference type="EMBL" id="MN734804">
    <property type="protein sequence ID" value="QIE07350.1"/>
    <property type="molecule type" value="Genomic_DNA"/>
</dbReference>
<protein>
    <submittedName>
        <fullName evidence="2">RNA polymerase sigma factor</fullName>
    </submittedName>
</protein>
<reference evidence="2" key="1">
    <citation type="journal article" date="2020" name="Angew. Chem. Int. Ed. Engl.">
        <title>Mining Symbionts of Spider-Transmitted Fungus Illuminates Uncharted Biosynthetic Pathways to Cytotoxic Benzolactones.</title>
        <authorList>
            <person name="Niehs S.P."/>
            <person name="Dose B."/>
            <person name="Richter S."/>
            <person name="Pidot S.J."/>
            <person name="Dahse H.-M."/>
            <person name="Stinear T.P."/>
            <person name="Hertweck C."/>
        </authorList>
    </citation>
    <scope>NUCLEOTIDE SEQUENCE</scope>
    <source>
        <strain evidence="2">B8</strain>
    </source>
</reference>
<feature type="compositionally biased region" description="Polar residues" evidence="1">
    <location>
        <begin position="35"/>
        <end position="46"/>
    </location>
</feature>
<accession>A0A6G6CWT5</accession>
<name>A0A6G6CWT5_9BURK</name>
<feature type="region of interest" description="Disordered" evidence="1">
    <location>
        <begin position="22"/>
        <end position="56"/>
    </location>
</feature>
<organism evidence="2">
    <name type="scientific">Burkholderia sp. B8(2020)</name>
    <dbReference type="NCBI Taxonomy" id="2713619"/>
    <lineage>
        <taxon>Bacteria</taxon>
        <taxon>Pseudomonadati</taxon>
        <taxon>Pseudomonadota</taxon>
        <taxon>Betaproteobacteria</taxon>
        <taxon>Burkholderiales</taxon>
        <taxon>Burkholderiaceae</taxon>
        <taxon>Burkholderia</taxon>
    </lineage>
</organism>
<dbReference type="AlphaFoldDB" id="A0A6G6CWT5"/>
<evidence type="ECO:0000256" key="1">
    <source>
        <dbReference type="SAM" id="MobiDB-lite"/>
    </source>
</evidence>
<sequence>MESLGLTSRALRRVGAASFRARPPFAGERRRASRSLRTTQGHTNGTVDDCAGPSSSGRKWRILQCRLERAGRGPRLQRVGDCLHQPGGMGTSCTRLLLPCRNAAGAKCRCMAPTTATRWPSFWTCATRCLTSPDIAARCLETEAIRARCSSKSRFLESFQACVAPLLDKLARFFMMREWLGLEPDAIFGNGA</sequence>
<proteinExistence type="predicted"/>
<evidence type="ECO:0000313" key="2">
    <source>
        <dbReference type="EMBL" id="QIE07350.1"/>
    </source>
</evidence>